<sequence>MMFTGSMSLQDDEGGLVTVLAGVGKLVAGADGGPVVLSDRPDVLVVRVGDVVVKAHPPGTDAAALAARLRVAVAPRLGDILLPPLAVPSTTVPFPRGPRPGDAGGGCALFVRVRDRLVTVWPAGEPVNPEEPHAAPWEEAARLLARLHSVPVSAVAGPGALPPTGGPGRVARAMARLRIADGTPAAAEVCRAFARLPPWARARRRPPPGPWCTATGTSGSSSAGRPGREAPAAGA</sequence>
<feature type="region of interest" description="Disordered" evidence="1">
    <location>
        <begin position="201"/>
        <end position="235"/>
    </location>
</feature>
<evidence type="ECO:0000256" key="1">
    <source>
        <dbReference type="SAM" id="MobiDB-lite"/>
    </source>
</evidence>
<comment type="caution">
    <text evidence="2">The sequence shown here is derived from an EMBL/GenBank/DDBJ whole genome shotgun (WGS) entry which is preliminary data.</text>
</comment>
<evidence type="ECO:0000313" key="3">
    <source>
        <dbReference type="Proteomes" id="UP000070188"/>
    </source>
</evidence>
<gene>
    <name evidence="2" type="ORF">LI90_3202</name>
</gene>
<dbReference type="SUPFAM" id="SSF56112">
    <property type="entry name" value="Protein kinase-like (PK-like)"/>
    <property type="match status" value="1"/>
</dbReference>
<dbReference type="AlphaFoldDB" id="A0A132MWT1"/>
<dbReference type="PATRIC" id="fig|1469144.10.peg.3449"/>
<keyword evidence="3" id="KW-1185">Reference proteome</keyword>
<accession>A0A132MWT1</accession>
<dbReference type="STRING" id="1469144.LI90_3202"/>
<name>A0A132MWT1_9ACTN</name>
<evidence type="ECO:0008006" key="4">
    <source>
        <dbReference type="Google" id="ProtNLM"/>
    </source>
</evidence>
<evidence type="ECO:0000313" key="2">
    <source>
        <dbReference type="EMBL" id="KWX02160.1"/>
    </source>
</evidence>
<feature type="compositionally biased region" description="Low complexity" evidence="1">
    <location>
        <begin position="213"/>
        <end position="235"/>
    </location>
</feature>
<protein>
    <recommendedName>
        <fullName evidence="4">Aminoglycoside phosphotransferase domain-containing protein</fullName>
    </recommendedName>
</protein>
<dbReference type="EMBL" id="LAXD01000001">
    <property type="protein sequence ID" value="KWX02160.1"/>
    <property type="molecule type" value="Genomic_DNA"/>
</dbReference>
<proteinExistence type="predicted"/>
<dbReference type="Proteomes" id="UP000070188">
    <property type="component" value="Unassembled WGS sequence"/>
</dbReference>
<organism evidence="2 3">
    <name type="scientific">Carbonactinospora thermoautotrophica</name>
    <dbReference type="NCBI Taxonomy" id="1469144"/>
    <lineage>
        <taxon>Bacteria</taxon>
        <taxon>Bacillati</taxon>
        <taxon>Actinomycetota</taxon>
        <taxon>Actinomycetes</taxon>
        <taxon>Kitasatosporales</taxon>
        <taxon>Carbonactinosporaceae</taxon>
        <taxon>Carbonactinospora</taxon>
    </lineage>
</organism>
<dbReference type="InterPro" id="IPR011009">
    <property type="entry name" value="Kinase-like_dom_sf"/>
</dbReference>
<reference evidence="3" key="1">
    <citation type="submission" date="2015-04" db="EMBL/GenBank/DDBJ databases">
        <title>Physiological reanalysis, assessment of diazotrophy, and genome sequences of multiple isolates of Streptomyces thermoautotrophicus.</title>
        <authorList>
            <person name="MacKellar D.C."/>
            <person name="Lieber L."/>
            <person name="Norman J."/>
            <person name="Bolger A."/>
            <person name="Tobin C."/>
            <person name="Murray J.W."/>
            <person name="Chang R."/>
            <person name="Ford T."/>
            <person name="Nguyen P.Q."/>
            <person name="Woodward J."/>
            <person name="Permingeat H."/>
            <person name="Joshi N.S."/>
            <person name="Silver P.A."/>
            <person name="Usadel B."/>
            <person name="Rutherford A.W."/>
            <person name="Friesen M."/>
            <person name="Prell J."/>
        </authorList>
    </citation>
    <scope>NUCLEOTIDE SEQUENCE [LARGE SCALE GENOMIC DNA]</scope>
    <source>
        <strain evidence="3">H1</strain>
    </source>
</reference>